<dbReference type="GO" id="GO:0019752">
    <property type="term" value="P:carboxylic acid metabolic process"/>
    <property type="evidence" value="ECO:0007669"/>
    <property type="project" value="UniProtKB-ARBA"/>
</dbReference>
<dbReference type="Gene3D" id="3.30.1780.10">
    <property type="entry name" value="ornithine cyclodeaminase, domain 1"/>
    <property type="match status" value="1"/>
</dbReference>
<dbReference type="InterPro" id="IPR036291">
    <property type="entry name" value="NAD(P)-bd_dom_sf"/>
</dbReference>
<dbReference type="EMBL" id="JACMSC010000007">
    <property type="protein sequence ID" value="KAG6513771.1"/>
    <property type="molecule type" value="Genomic_DNA"/>
</dbReference>
<dbReference type="FunFam" id="3.40.50.720:FF:000311">
    <property type="entry name" value="Ornithine cyclodeaminase"/>
    <property type="match status" value="1"/>
</dbReference>
<proteinExistence type="inferred from homology"/>
<evidence type="ECO:0008006" key="4">
    <source>
        <dbReference type="Google" id="ProtNLM"/>
    </source>
</evidence>
<organism evidence="2 3">
    <name type="scientific">Zingiber officinale</name>
    <name type="common">Ginger</name>
    <name type="synonym">Amomum zingiber</name>
    <dbReference type="NCBI Taxonomy" id="94328"/>
    <lineage>
        <taxon>Eukaryota</taxon>
        <taxon>Viridiplantae</taxon>
        <taxon>Streptophyta</taxon>
        <taxon>Embryophyta</taxon>
        <taxon>Tracheophyta</taxon>
        <taxon>Spermatophyta</taxon>
        <taxon>Magnoliopsida</taxon>
        <taxon>Liliopsida</taxon>
        <taxon>Zingiberales</taxon>
        <taxon>Zingiberaceae</taxon>
        <taxon>Zingiber</taxon>
    </lineage>
</organism>
<comment type="similarity">
    <text evidence="1">Belongs to the ornithine cyclodeaminase/mu-crystallin family.</text>
</comment>
<dbReference type="PANTHER" id="PTHR13812">
    <property type="entry name" value="KETIMINE REDUCTASE MU-CRYSTALLIN"/>
    <property type="match status" value="1"/>
</dbReference>
<comment type="caution">
    <text evidence="2">The sequence shown here is derived from an EMBL/GenBank/DDBJ whole genome shotgun (WGS) entry which is preliminary data.</text>
</comment>
<dbReference type="SUPFAM" id="SSF51735">
    <property type="entry name" value="NAD(P)-binding Rossmann-fold domains"/>
    <property type="match status" value="1"/>
</dbReference>
<dbReference type="Gene3D" id="3.40.50.720">
    <property type="entry name" value="NAD(P)-binding Rossmann-like Domain"/>
    <property type="match status" value="1"/>
</dbReference>
<accession>A0A8J5GZZ2</accession>
<dbReference type="Pfam" id="PF02423">
    <property type="entry name" value="OCD_Mu_crystall"/>
    <property type="match status" value="1"/>
</dbReference>
<reference evidence="2 3" key="1">
    <citation type="submission" date="2020-08" db="EMBL/GenBank/DDBJ databases">
        <title>Plant Genome Project.</title>
        <authorList>
            <person name="Zhang R.-G."/>
        </authorList>
    </citation>
    <scope>NUCLEOTIDE SEQUENCE [LARGE SCALE GENOMIC DNA]</scope>
    <source>
        <tissue evidence="2">Rhizome</tissue>
    </source>
</reference>
<dbReference type="PANTHER" id="PTHR13812:SF19">
    <property type="entry name" value="KETIMINE REDUCTASE MU-CRYSTALLIN"/>
    <property type="match status" value="1"/>
</dbReference>
<gene>
    <name evidence="2" type="ORF">ZIOFF_024108</name>
</gene>
<evidence type="ECO:0000256" key="1">
    <source>
        <dbReference type="ARBA" id="ARBA00008903"/>
    </source>
</evidence>
<dbReference type="NCBIfam" id="NF004793">
    <property type="entry name" value="PRK06141.1"/>
    <property type="match status" value="1"/>
</dbReference>
<dbReference type="Proteomes" id="UP000734854">
    <property type="component" value="Unassembled WGS sequence"/>
</dbReference>
<dbReference type="InterPro" id="IPR023401">
    <property type="entry name" value="ODC_N"/>
</dbReference>
<evidence type="ECO:0000313" key="3">
    <source>
        <dbReference type="Proteomes" id="UP000734854"/>
    </source>
</evidence>
<name>A0A8J5GZZ2_ZINOF</name>
<evidence type="ECO:0000313" key="2">
    <source>
        <dbReference type="EMBL" id="KAG6513771.1"/>
    </source>
</evidence>
<dbReference type="GO" id="GO:0005737">
    <property type="term" value="C:cytoplasm"/>
    <property type="evidence" value="ECO:0007669"/>
    <property type="project" value="TreeGrafter"/>
</dbReference>
<dbReference type="GO" id="GO:0016491">
    <property type="term" value="F:oxidoreductase activity"/>
    <property type="evidence" value="ECO:0007669"/>
    <property type="project" value="UniProtKB-ARBA"/>
</dbReference>
<keyword evidence="3" id="KW-1185">Reference proteome</keyword>
<protein>
    <recommendedName>
        <fullName evidence="4">Ornithine cyclodeaminase</fullName>
    </recommendedName>
</protein>
<dbReference type="AlphaFoldDB" id="A0A8J5GZZ2"/>
<sequence>MASPSPPPAPGGFAFLDAESIRRVLPLSALISHLRSSLPSLAAAVHSPPRSAFPLPSSPSASLLLMPSWSSSPSLPYLGVKIVTSFPTNSTLHRLPGVHASYSLFHAATGVPISSLDGSQLTLLRTAAVSAVAASFLARNDSRILVMVGAGALAPYLIAAHRIVRPSIERVIVWNRNPDKARILAEKLQEEETEAGKGVTFSYSEILDEVIPLGDVVSCATSSEIPIVHGEKLKPGAHLDLVGSFTPTMRECDDGALARGRVFVDFEVAMEEAGELVGAFERGVISPADVGGTLIELVSGTTAGRMSDDEVTVFKSVGTAVVDLLAAQLAYESSLKVASKDNQPCISKNNPALKILLHVQKLVADREKYFQLALAVLRWIQIRWIEHFNTHFDLHSPDECRFLPYLTNLLLAFLLASAALASPARDRRRRALDLRFSPSQVLLATGAVAPLHLPRSSSRFRREQNSASLASPARDWCRRTLALRFPPSQVLLATGAVAPLRLPLFYSPTPSPRSSYRFRREQNSARDRRRQVILKGRVKKGRVLELFSKISDCPSTDDILEVFVASEKPMRWILSYAIKTINSL</sequence>
<dbReference type="InterPro" id="IPR003462">
    <property type="entry name" value="ODC_Mu_crystall"/>
</dbReference>